<organism evidence="2 3">
    <name type="scientific">Corchorus capsularis</name>
    <name type="common">Jute</name>
    <dbReference type="NCBI Taxonomy" id="210143"/>
    <lineage>
        <taxon>Eukaryota</taxon>
        <taxon>Viridiplantae</taxon>
        <taxon>Streptophyta</taxon>
        <taxon>Embryophyta</taxon>
        <taxon>Tracheophyta</taxon>
        <taxon>Spermatophyta</taxon>
        <taxon>Magnoliopsida</taxon>
        <taxon>eudicotyledons</taxon>
        <taxon>Gunneridae</taxon>
        <taxon>Pentapetalae</taxon>
        <taxon>rosids</taxon>
        <taxon>malvids</taxon>
        <taxon>Malvales</taxon>
        <taxon>Malvaceae</taxon>
        <taxon>Grewioideae</taxon>
        <taxon>Apeibeae</taxon>
        <taxon>Corchorus</taxon>
    </lineage>
</organism>
<comment type="caution">
    <text evidence="2">The sequence shown here is derived from an EMBL/GenBank/DDBJ whole genome shotgun (WGS) entry which is preliminary data.</text>
</comment>
<dbReference type="EMBL" id="AWWV01010996">
    <property type="protein sequence ID" value="OMO75626.1"/>
    <property type="molecule type" value="Genomic_DNA"/>
</dbReference>
<name>A0A1R3HZ64_COCAP</name>
<dbReference type="Proteomes" id="UP000188268">
    <property type="component" value="Unassembled WGS sequence"/>
</dbReference>
<gene>
    <name evidence="2" type="ORF">CCACVL1_16119</name>
</gene>
<feature type="compositionally biased region" description="Acidic residues" evidence="1">
    <location>
        <begin position="142"/>
        <end position="169"/>
    </location>
</feature>
<feature type="region of interest" description="Disordered" evidence="1">
    <location>
        <begin position="115"/>
        <end position="237"/>
    </location>
</feature>
<keyword evidence="3" id="KW-1185">Reference proteome</keyword>
<dbReference type="STRING" id="210143.A0A1R3HZ64"/>
<sequence length="363" mass="40383">MLNVQVKLIHHFIGNSLWYKQGSLGYINHKDIWLLYCIWKEIKVNLAQIIINEIKKTASKDNNMLYGFGPIVTALGQIVGTKMNEHKDITNTNKVLNLMADKILGRTFEDEYLDEPDVPDIQQQKEPEATLVEKRKQQRNSDEEEIEEEETSRQEDNDENEEAEEEENEKENSKEENNETDDDEAGAEEEYNKSDDDEDEVSAPEDSNKANEELTSSAAVGETNAPEVPSGTDTEIANMTLATTAEVLTGLKPLATALASLKGKDKAKVSSSSASSPTKKAFTVSKPKKMVTKKARTAIVEKSAHVTESDVVSEHTEPTPPVPKKRLRTKHPNIEDAPETILAKASKPAKNAGVRQSKRIKKA</sequence>
<feature type="compositionally biased region" description="Acidic residues" evidence="1">
    <location>
        <begin position="178"/>
        <end position="203"/>
    </location>
</feature>
<dbReference type="OrthoDB" id="10565595at2759"/>
<evidence type="ECO:0000313" key="2">
    <source>
        <dbReference type="EMBL" id="OMO75626.1"/>
    </source>
</evidence>
<protein>
    <submittedName>
        <fullName evidence="2">Uncharacterized protein</fullName>
    </submittedName>
</protein>
<reference evidence="2 3" key="1">
    <citation type="submission" date="2013-09" db="EMBL/GenBank/DDBJ databases">
        <title>Corchorus capsularis genome sequencing.</title>
        <authorList>
            <person name="Alam M."/>
            <person name="Haque M.S."/>
            <person name="Islam M.S."/>
            <person name="Emdad E.M."/>
            <person name="Islam M.M."/>
            <person name="Ahmed B."/>
            <person name="Halim A."/>
            <person name="Hossen Q.M.M."/>
            <person name="Hossain M.Z."/>
            <person name="Ahmed R."/>
            <person name="Khan M.M."/>
            <person name="Islam R."/>
            <person name="Rashid M.M."/>
            <person name="Khan S.A."/>
            <person name="Rahman M.S."/>
            <person name="Alam M."/>
        </authorList>
    </citation>
    <scope>NUCLEOTIDE SEQUENCE [LARGE SCALE GENOMIC DNA]</scope>
    <source>
        <strain evidence="3">cv. CVL-1</strain>
        <tissue evidence="2">Whole seedling</tissue>
    </source>
</reference>
<evidence type="ECO:0000313" key="3">
    <source>
        <dbReference type="Proteomes" id="UP000188268"/>
    </source>
</evidence>
<dbReference type="Gramene" id="OMO75626">
    <property type="protein sequence ID" value="OMO75626"/>
    <property type="gene ID" value="CCACVL1_16119"/>
</dbReference>
<feature type="compositionally biased region" description="Low complexity" evidence="1">
    <location>
        <begin position="269"/>
        <end position="281"/>
    </location>
</feature>
<evidence type="ECO:0000256" key="1">
    <source>
        <dbReference type="SAM" id="MobiDB-lite"/>
    </source>
</evidence>
<feature type="region of interest" description="Disordered" evidence="1">
    <location>
        <begin position="261"/>
        <end position="363"/>
    </location>
</feature>
<proteinExistence type="predicted"/>
<feature type="compositionally biased region" description="Basic and acidic residues" evidence="1">
    <location>
        <begin position="123"/>
        <end position="141"/>
    </location>
</feature>
<accession>A0A1R3HZ64</accession>
<dbReference type="AlphaFoldDB" id="A0A1R3HZ64"/>
<feature type="compositionally biased region" description="Basic and acidic residues" evidence="1">
    <location>
        <begin position="302"/>
        <end position="317"/>
    </location>
</feature>
<feature type="compositionally biased region" description="Basic residues" evidence="1">
    <location>
        <begin position="286"/>
        <end position="296"/>
    </location>
</feature>